<dbReference type="InterPro" id="IPR020841">
    <property type="entry name" value="PKS_Beta-ketoAc_synthase_dom"/>
</dbReference>
<feature type="non-terminal residue" evidence="4">
    <location>
        <position position="1"/>
    </location>
</feature>
<keyword evidence="2" id="KW-0808">Transferase</keyword>
<dbReference type="InterPro" id="IPR000794">
    <property type="entry name" value="Beta-ketoacyl_synthase"/>
</dbReference>
<sequence length="105" mass="10380">GDEAEQQAVLAALGADHGHRIAVSSTKGATGHLLGAAGAVETVFTVLALHHNVAPPTANLINPDPQILQGLVGVAAQPLMDGPKAALCNAFGFGGTNASLLLATP</sequence>
<name>A0ABQ7GXN9_DUNSA</name>
<keyword evidence="5" id="KW-1185">Reference proteome</keyword>
<dbReference type="PANTHER" id="PTHR11712:SF336">
    <property type="entry name" value="3-OXOACYL-[ACYL-CARRIER-PROTEIN] SYNTHASE, MITOCHONDRIAL"/>
    <property type="match status" value="1"/>
</dbReference>
<dbReference type="PROSITE" id="PS52004">
    <property type="entry name" value="KS3_2"/>
    <property type="match status" value="1"/>
</dbReference>
<dbReference type="SUPFAM" id="SSF53901">
    <property type="entry name" value="Thiolase-like"/>
    <property type="match status" value="1"/>
</dbReference>
<dbReference type="InterPro" id="IPR014031">
    <property type="entry name" value="Ketoacyl_synth_C"/>
</dbReference>
<evidence type="ECO:0000259" key="3">
    <source>
        <dbReference type="PROSITE" id="PS52004"/>
    </source>
</evidence>
<evidence type="ECO:0000313" key="5">
    <source>
        <dbReference type="Proteomes" id="UP000815325"/>
    </source>
</evidence>
<comment type="caution">
    <text evidence="4">The sequence shown here is derived from an EMBL/GenBank/DDBJ whole genome shotgun (WGS) entry which is preliminary data.</text>
</comment>
<evidence type="ECO:0000256" key="2">
    <source>
        <dbReference type="ARBA" id="ARBA00022679"/>
    </source>
</evidence>
<reference evidence="4" key="1">
    <citation type="submission" date="2017-08" db="EMBL/GenBank/DDBJ databases">
        <authorList>
            <person name="Polle J.E."/>
            <person name="Barry K."/>
            <person name="Cushman J."/>
            <person name="Schmutz J."/>
            <person name="Tran D."/>
            <person name="Hathwaick L.T."/>
            <person name="Yim W.C."/>
            <person name="Jenkins J."/>
            <person name="Mckie-Krisberg Z.M."/>
            <person name="Prochnik S."/>
            <person name="Lindquist E."/>
            <person name="Dockter R.B."/>
            <person name="Adam C."/>
            <person name="Molina H."/>
            <person name="Bunkerborg J."/>
            <person name="Jin E."/>
            <person name="Buchheim M."/>
            <person name="Magnuson J."/>
        </authorList>
    </citation>
    <scope>NUCLEOTIDE SEQUENCE</scope>
    <source>
        <strain evidence="4">CCAP 19/18</strain>
    </source>
</reference>
<dbReference type="PANTHER" id="PTHR11712">
    <property type="entry name" value="POLYKETIDE SYNTHASE-RELATED"/>
    <property type="match status" value="1"/>
</dbReference>
<dbReference type="Pfam" id="PF02801">
    <property type="entry name" value="Ketoacyl-synt_C"/>
    <property type="match status" value="1"/>
</dbReference>
<dbReference type="EC" id="2.3.1.41" evidence="1"/>
<dbReference type="EMBL" id="MU069545">
    <property type="protein sequence ID" value="KAF5839369.1"/>
    <property type="molecule type" value="Genomic_DNA"/>
</dbReference>
<dbReference type="Proteomes" id="UP000815325">
    <property type="component" value="Unassembled WGS sequence"/>
</dbReference>
<accession>A0ABQ7GXN9</accession>
<feature type="domain" description="Ketosynthase family 3 (KS3)" evidence="3">
    <location>
        <begin position="1"/>
        <end position="104"/>
    </location>
</feature>
<dbReference type="InterPro" id="IPR016039">
    <property type="entry name" value="Thiolase-like"/>
</dbReference>
<protein>
    <recommendedName>
        <fullName evidence="1">beta-ketoacyl-[acyl-carrier-protein] synthase I</fullName>
        <ecNumber evidence="1">2.3.1.41</ecNumber>
    </recommendedName>
</protein>
<organism evidence="4 5">
    <name type="scientific">Dunaliella salina</name>
    <name type="common">Green alga</name>
    <name type="synonym">Protococcus salinus</name>
    <dbReference type="NCBI Taxonomy" id="3046"/>
    <lineage>
        <taxon>Eukaryota</taxon>
        <taxon>Viridiplantae</taxon>
        <taxon>Chlorophyta</taxon>
        <taxon>core chlorophytes</taxon>
        <taxon>Chlorophyceae</taxon>
        <taxon>CS clade</taxon>
        <taxon>Chlamydomonadales</taxon>
        <taxon>Dunaliellaceae</taxon>
        <taxon>Dunaliella</taxon>
    </lineage>
</organism>
<dbReference type="Gene3D" id="3.40.47.10">
    <property type="match status" value="1"/>
</dbReference>
<evidence type="ECO:0000256" key="1">
    <source>
        <dbReference type="ARBA" id="ARBA00013191"/>
    </source>
</evidence>
<evidence type="ECO:0000313" key="4">
    <source>
        <dbReference type="EMBL" id="KAF5839369.1"/>
    </source>
</evidence>
<proteinExistence type="predicted"/>
<gene>
    <name evidence="4" type="ORF">DUNSADRAFT_940</name>
</gene>